<evidence type="ECO:0000256" key="1">
    <source>
        <dbReference type="ARBA" id="ARBA00005044"/>
    </source>
</evidence>
<keyword evidence="7" id="KW-0274">FAD</keyword>
<dbReference type="RefSeq" id="WP_081142944.1">
    <property type="nucleotide sequence ID" value="NZ_CP015363.1"/>
</dbReference>
<evidence type="ECO:0000313" key="9">
    <source>
        <dbReference type="EMBL" id="ARD85379.1"/>
    </source>
</evidence>
<dbReference type="InterPro" id="IPR035904">
    <property type="entry name" value="Chorismate_synth_AroC_sf"/>
</dbReference>
<comment type="function">
    <text evidence="7">Catalyzes the anti-1,4-elimination of the C-3 phosphate and the C-6 proR hydrogen from 5-enolpyruvylshikimate-3-phosphate (EPSP) to yield chorismate, which is the branch point compound that serves as the starting substrate for the three terminal pathways of aromatic amino acid biosynthesis. This reaction introduces a second double bond into the aromatic ring system.</text>
</comment>
<dbReference type="GO" id="GO:0009423">
    <property type="term" value="P:chorismate biosynthetic process"/>
    <property type="evidence" value="ECO:0007669"/>
    <property type="project" value="UniProtKB-UniRule"/>
</dbReference>
<comment type="catalytic activity">
    <reaction evidence="7 8">
        <text>5-O-(1-carboxyvinyl)-3-phosphoshikimate = chorismate + phosphate</text>
        <dbReference type="Rhea" id="RHEA:21020"/>
        <dbReference type="ChEBI" id="CHEBI:29748"/>
        <dbReference type="ChEBI" id="CHEBI:43474"/>
        <dbReference type="ChEBI" id="CHEBI:57701"/>
        <dbReference type="EC" id="4.2.3.5"/>
    </reaction>
</comment>
<evidence type="ECO:0000256" key="3">
    <source>
        <dbReference type="ARBA" id="ARBA00013036"/>
    </source>
</evidence>
<dbReference type="UniPathway" id="UPA00053">
    <property type="reaction ID" value="UER00090"/>
</dbReference>
<dbReference type="GO" id="GO:0005829">
    <property type="term" value="C:cytosol"/>
    <property type="evidence" value="ECO:0007669"/>
    <property type="project" value="TreeGrafter"/>
</dbReference>
<dbReference type="EC" id="4.2.3.5" evidence="3 7"/>
<evidence type="ECO:0000313" key="10">
    <source>
        <dbReference type="Proteomes" id="UP000192050"/>
    </source>
</evidence>
<dbReference type="InterPro" id="IPR020541">
    <property type="entry name" value="Chorismate_synthase_CS"/>
</dbReference>
<dbReference type="KEGG" id="fai:FAD_1530"/>
<keyword evidence="7" id="KW-0285">Flavoprotein</keyword>
<comment type="similarity">
    <text evidence="2 7 8">Belongs to the chorismate synthase family.</text>
</comment>
<dbReference type="GO" id="GO:0004107">
    <property type="term" value="F:chorismate synthase activity"/>
    <property type="evidence" value="ECO:0007669"/>
    <property type="project" value="UniProtKB-UniRule"/>
</dbReference>
<dbReference type="PIRSF" id="PIRSF001456">
    <property type="entry name" value="Chorismate_synth"/>
    <property type="match status" value="1"/>
</dbReference>
<sequence>MFSLGNEIKLTVFGSSHGPYIGGTVDGLPAGLAIDQEFIQKWLDRRKPGQSLITTPRNEDDKIEIIGGSRKGFTDGSPLAFIFKNKDYIDKHYDDLRDNPRPGHADLTMFYKYGEYRNYEGGGFFSGRMTMPLVAAGAFAMGVLKRYNIKIVTYIKSAGGISIDNEPQEDEDYVYGFSTRMPDREKDSLLYNKILESIKNGDSMGSVISTHIYNVPPGIGEPFFNSVESEISRAMFSIPGLKAIEFGSGFKLGNMYGSEANDEFYAENGKILSRTNNSGGVLGGITNGMPVVFNIAMKPTSSIRIPQKTVNLKSMEPSEVQVKGRHDPFISFRAVPVIQAMAAFVMLDLIMCRKSL</sequence>
<keyword evidence="4 7" id="KW-0028">Amino-acid biosynthesis</keyword>
<organism evidence="9 10">
    <name type="scientific">Ferroplasma acidiphilum</name>
    <dbReference type="NCBI Taxonomy" id="74969"/>
    <lineage>
        <taxon>Archaea</taxon>
        <taxon>Methanobacteriati</taxon>
        <taxon>Thermoplasmatota</taxon>
        <taxon>Thermoplasmata</taxon>
        <taxon>Thermoplasmatales</taxon>
        <taxon>Ferroplasmaceae</taxon>
        <taxon>Ferroplasma</taxon>
    </lineage>
</organism>
<comment type="pathway">
    <text evidence="1 7 8">Metabolic intermediate biosynthesis; chorismate biosynthesis; chorismate from D-erythrose 4-phosphate and phosphoenolpyruvate: step 7/7.</text>
</comment>
<keyword evidence="7" id="KW-0288">FMN</keyword>
<feature type="binding site" evidence="7">
    <location>
        <position position="46"/>
    </location>
    <ligand>
        <name>NADP(+)</name>
        <dbReference type="ChEBI" id="CHEBI:58349"/>
    </ligand>
</feature>
<feature type="binding site" evidence="7">
    <location>
        <position position="325"/>
    </location>
    <ligand>
        <name>FMN</name>
        <dbReference type="ChEBI" id="CHEBI:58210"/>
    </ligand>
</feature>
<dbReference type="GO" id="GO:0009073">
    <property type="term" value="P:aromatic amino acid family biosynthetic process"/>
    <property type="evidence" value="ECO:0007669"/>
    <property type="project" value="UniProtKB-KW"/>
</dbReference>
<accession>A0A1V0N5L8</accession>
<dbReference type="PROSITE" id="PS00788">
    <property type="entry name" value="CHORISMATE_SYNTHASE_2"/>
    <property type="match status" value="1"/>
</dbReference>
<dbReference type="GeneID" id="84218123"/>
<evidence type="ECO:0000256" key="5">
    <source>
        <dbReference type="ARBA" id="ARBA00023141"/>
    </source>
</evidence>
<reference evidence="9 10" key="1">
    <citation type="submission" date="2011-10" db="EMBL/GenBank/DDBJ databases">
        <title>Metabolic and evolutionary patterns in the extreme acidophile Ferroplasma acidiphilum.</title>
        <authorList>
            <person name="Golyshina O.V."/>
            <person name="Kozyavkin S.A."/>
            <person name="Tatusov R.L."/>
            <person name="Slesarev A.I."/>
            <person name="Golyshin P.N."/>
        </authorList>
    </citation>
    <scope>NUCLEOTIDE SEQUENCE [LARGE SCALE GENOMIC DNA]</scope>
    <source>
        <strain evidence="10">Y</strain>
    </source>
</reference>
<dbReference type="SUPFAM" id="SSF103263">
    <property type="entry name" value="Chorismate synthase, AroC"/>
    <property type="match status" value="1"/>
</dbReference>
<dbReference type="Proteomes" id="UP000192050">
    <property type="component" value="Chromosome"/>
</dbReference>
<gene>
    <name evidence="7" type="primary">aroC</name>
    <name evidence="9" type="ORF">FAD_1530</name>
</gene>
<dbReference type="HAMAP" id="MF_00300">
    <property type="entry name" value="Chorismate_synth"/>
    <property type="match status" value="1"/>
</dbReference>
<evidence type="ECO:0000256" key="4">
    <source>
        <dbReference type="ARBA" id="ARBA00022605"/>
    </source>
</evidence>
<comment type="caution">
    <text evidence="7">Lacks conserved residue(s) required for the propagation of feature annotation.</text>
</comment>
<keyword evidence="7" id="KW-0521">NADP</keyword>
<dbReference type="InterPro" id="IPR000453">
    <property type="entry name" value="Chorismate_synth"/>
</dbReference>
<dbReference type="AlphaFoldDB" id="A0A1V0N5L8"/>
<evidence type="ECO:0000256" key="2">
    <source>
        <dbReference type="ARBA" id="ARBA00008014"/>
    </source>
</evidence>
<dbReference type="STRING" id="74969.FAD_1530"/>
<dbReference type="GO" id="GO:0010181">
    <property type="term" value="F:FMN binding"/>
    <property type="evidence" value="ECO:0007669"/>
    <property type="project" value="TreeGrafter"/>
</dbReference>
<dbReference type="Gene3D" id="3.60.150.10">
    <property type="entry name" value="Chorismate synthase AroC"/>
    <property type="match status" value="1"/>
</dbReference>
<dbReference type="Pfam" id="PF01264">
    <property type="entry name" value="Chorismate_synt"/>
    <property type="match status" value="1"/>
</dbReference>
<feature type="binding site" evidence="7">
    <location>
        <position position="283"/>
    </location>
    <ligand>
        <name>FMN</name>
        <dbReference type="ChEBI" id="CHEBI:58210"/>
    </ligand>
</feature>
<dbReference type="PANTHER" id="PTHR21085:SF0">
    <property type="entry name" value="CHORISMATE SYNTHASE"/>
    <property type="match status" value="1"/>
</dbReference>
<keyword evidence="6 7" id="KW-0456">Lyase</keyword>
<protein>
    <recommendedName>
        <fullName evidence="3 7">Chorismate synthase</fullName>
        <shortName evidence="7">CS</shortName>
        <ecNumber evidence="3 7">4.2.3.5</ecNumber>
    </recommendedName>
    <alternativeName>
        <fullName evidence="7">5-enolpyruvylshikimate-3-phosphate phospholyase</fullName>
    </alternativeName>
</protein>
<dbReference type="OrthoDB" id="33049at2157"/>
<feature type="binding site" evidence="7">
    <location>
        <begin position="298"/>
        <end position="302"/>
    </location>
    <ligand>
        <name>FMN</name>
        <dbReference type="ChEBI" id="CHEBI:58210"/>
    </ligand>
</feature>
<evidence type="ECO:0000256" key="7">
    <source>
        <dbReference type="HAMAP-Rule" id="MF_00300"/>
    </source>
</evidence>
<dbReference type="EMBL" id="CP015363">
    <property type="protein sequence ID" value="ARD85379.1"/>
    <property type="molecule type" value="Genomic_DNA"/>
</dbReference>
<dbReference type="NCBIfam" id="TIGR00033">
    <property type="entry name" value="aroC"/>
    <property type="match status" value="1"/>
</dbReference>
<dbReference type="GO" id="GO:0008652">
    <property type="term" value="P:amino acid biosynthetic process"/>
    <property type="evidence" value="ECO:0007669"/>
    <property type="project" value="UniProtKB-KW"/>
</dbReference>
<proteinExistence type="inferred from homology"/>
<keyword evidence="10" id="KW-1185">Reference proteome</keyword>
<dbReference type="NCBIfam" id="NF003793">
    <property type="entry name" value="PRK05382.1"/>
    <property type="match status" value="1"/>
</dbReference>
<keyword evidence="5 7" id="KW-0057">Aromatic amino acid biosynthesis</keyword>
<comment type="cofactor">
    <cofactor evidence="7 8">
        <name>FMNH2</name>
        <dbReference type="ChEBI" id="CHEBI:57618"/>
    </cofactor>
    <text evidence="7 8">Reduced FMN (FMNH(2)).</text>
</comment>
<evidence type="ECO:0000256" key="8">
    <source>
        <dbReference type="RuleBase" id="RU000605"/>
    </source>
</evidence>
<evidence type="ECO:0000256" key="6">
    <source>
        <dbReference type="ARBA" id="ARBA00023239"/>
    </source>
</evidence>
<name>A0A1V0N5L8_9ARCH</name>
<dbReference type="PANTHER" id="PTHR21085">
    <property type="entry name" value="CHORISMATE SYNTHASE"/>
    <property type="match status" value="1"/>
</dbReference>
<dbReference type="PROSITE" id="PS00787">
    <property type="entry name" value="CHORISMATE_SYNTHASE_1"/>
    <property type="match status" value="1"/>
</dbReference>
<dbReference type="CDD" id="cd07304">
    <property type="entry name" value="Chorismate_synthase"/>
    <property type="match status" value="1"/>
</dbReference>